<name>A0A9Q0H5B2_9MAGN</name>
<dbReference type="Proteomes" id="UP001141806">
    <property type="component" value="Unassembled WGS sequence"/>
</dbReference>
<comment type="caution">
    <text evidence="2">The sequence shown here is derived from an EMBL/GenBank/DDBJ whole genome shotgun (WGS) entry which is preliminary data.</text>
</comment>
<dbReference type="EMBL" id="JAMYWD010000009">
    <property type="protein sequence ID" value="KAJ4960142.1"/>
    <property type="molecule type" value="Genomic_DNA"/>
</dbReference>
<gene>
    <name evidence="2" type="ORF">NE237_020052</name>
</gene>
<keyword evidence="3" id="KW-1185">Reference proteome</keyword>
<evidence type="ECO:0000256" key="1">
    <source>
        <dbReference type="SAM" id="MobiDB-lite"/>
    </source>
</evidence>
<organism evidence="2 3">
    <name type="scientific">Protea cynaroides</name>
    <dbReference type="NCBI Taxonomy" id="273540"/>
    <lineage>
        <taxon>Eukaryota</taxon>
        <taxon>Viridiplantae</taxon>
        <taxon>Streptophyta</taxon>
        <taxon>Embryophyta</taxon>
        <taxon>Tracheophyta</taxon>
        <taxon>Spermatophyta</taxon>
        <taxon>Magnoliopsida</taxon>
        <taxon>Proteales</taxon>
        <taxon>Proteaceae</taxon>
        <taxon>Protea</taxon>
    </lineage>
</organism>
<feature type="region of interest" description="Disordered" evidence="1">
    <location>
        <begin position="60"/>
        <end position="81"/>
    </location>
</feature>
<reference evidence="2" key="1">
    <citation type="journal article" date="2023" name="Plant J.">
        <title>The genome of the king protea, Protea cynaroides.</title>
        <authorList>
            <person name="Chang J."/>
            <person name="Duong T.A."/>
            <person name="Schoeman C."/>
            <person name="Ma X."/>
            <person name="Roodt D."/>
            <person name="Barker N."/>
            <person name="Li Z."/>
            <person name="Van de Peer Y."/>
            <person name="Mizrachi E."/>
        </authorList>
    </citation>
    <scope>NUCLEOTIDE SEQUENCE</scope>
    <source>
        <tissue evidence="2">Young leaves</tissue>
    </source>
</reference>
<sequence length="231" mass="24757">MVLGVNHFVYGDGSSQLGVRLGLSFSTATAIAVVGLQFPSGISLSQQGYMEPRFTAIDPSMRGLEDHRDPNQPSRDQGVNEEYGKASIVTVAMPTLVGSRLDLGKFLGFPFDKTARPSFGMQLDCVHDSMGVVPAGKLNNRHARKLKRLANRKGKDPLANAQNGKNGAKLGIPSAASVLNPTMTLVGTRSFATITTGLPNLSALLDPMVQEGSRMLSFLKNRMTNNLKSIN</sequence>
<dbReference type="AlphaFoldDB" id="A0A9Q0H5B2"/>
<proteinExistence type="predicted"/>
<protein>
    <submittedName>
        <fullName evidence="2">Uncharacterized protein</fullName>
    </submittedName>
</protein>
<accession>A0A9Q0H5B2</accession>
<evidence type="ECO:0000313" key="3">
    <source>
        <dbReference type="Proteomes" id="UP001141806"/>
    </source>
</evidence>
<evidence type="ECO:0000313" key="2">
    <source>
        <dbReference type="EMBL" id="KAJ4960142.1"/>
    </source>
</evidence>